<protein>
    <submittedName>
        <fullName evidence="7">TspO protein</fullName>
    </submittedName>
</protein>
<evidence type="ECO:0000256" key="3">
    <source>
        <dbReference type="ARBA" id="ARBA00022692"/>
    </source>
</evidence>
<comment type="caution">
    <text evidence="7">The sequence shown here is derived from an EMBL/GenBank/DDBJ whole genome shotgun (WGS) entry which is preliminary data.</text>
</comment>
<dbReference type="FunFam" id="1.20.1260.100:FF:000001">
    <property type="entry name" value="translocator protein 2"/>
    <property type="match status" value="1"/>
</dbReference>
<gene>
    <name evidence="7" type="ORF">CW362_08560</name>
</gene>
<dbReference type="CDD" id="cd15904">
    <property type="entry name" value="TSPO_MBR"/>
    <property type="match status" value="1"/>
</dbReference>
<feature type="transmembrane region" description="Helical" evidence="6">
    <location>
        <begin position="147"/>
        <end position="164"/>
    </location>
</feature>
<dbReference type="EMBL" id="PJOS01000011">
    <property type="protein sequence ID" value="PKT73395.1"/>
    <property type="molecule type" value="Genomic_DNA"/>
</dbReference>
<dbReference type="Proteomes" id="UP000236178">
    <property type="component" value="Unassembled WGS sequence"/>
</dbReference>
<comment type="subcellular location">
    <subcellularLocation>
        <location evidence="1">Membrane</location>
        <topology evidence="1">Multi-pass membrane protein</topology>
    </subcellularLocation>
</comment>
<evidence type="ECO:0000256" key="4">
    <source>
        <dbReference type="ARBA" id="ARBA00022989"/>
    </source>
</evidence>
<dbReference type="PANTHER" id="PTHR10057:SF0">
    <property type="entry name" value="TRANSLOCATOR PROTEIN"/>
    <property type="match status" value="1"/>
</dbReference>
<dbReference type="PANTHER" id="PTHR10057">
    <property type="entry name" value="PERIPHERAL-TYPE BENZODIAZEPINE RECEPTOR"/>
    <property type="match status" value="1"/>
</dbReference>
<feature type="transmembrane region" description="Helical" evidence="6">
    <location>
        <begin position="20"/>
        <end position="38"/>
    </location>
</feature>
<feature type="transmembrane region" description="Helical" evidence="6">
    <location>
        <begin position="91"/>
        <end position="110"/>
    </location>
</feature>
<dbReference type="Pfam" id="PF03073">
    <property type="entry name" value="TspO_MBR"/>
    <property type="match status" value="1"/>
</dbReference>
<sequence length="173" mass="18892">MRLISEHSGRERAPKVRLRYGACAAAVTATALLGARAVDADSAWYRSLRKPPWQPPPWVFGAVWTPLYATIAYAAGRALNASPGGPPRTRLAAGLAVNLTLNAGWNWLFFGLREPKAGLYGTLLLNLSNAELVHRVRRVDPTAARVLVPYAGWCVFATALNGSITRRNPPHRR</sequence>
<comment type="similarity">
    <text evidence="2">Belongs to the TspO/BZRP family.</text>
</comment>
<dbReference type="Gene3D" id="1.20.1260.100">
    <property type="entry name" value="TspO/MBR protein"/>
    <property type="match status" value="1"/>
</dbReference>
<evidence type="ECO:0000256" key="2">
    <source>
        <dbReference type="ARBA" id="ARBA00007524"/>
    </source>
</evidence>
<dbReference type="PIRSF" id="PIRSF005859">
    <property type="entry name" value="PBR"/>
    <property type="match status" value="1"/>
</dbReference>
<accession>A0A2I0SU15</accession>
<dbReference type="RefSeq" id="WP_103548765.1">
    <property type="nucleotide sequence ID" value="NZ_JBHJSK010000008.1"/>
</dbReference>
<keyword evidence="3 6" id="KW-0812">Transmembrane</keyword>
<reference evidence="7 8" key="1">
    <citation type="submission" date="2017-12" db="EMBL/GenBank/DDBJ databases">
        <title>Streptomyces populusis sp. nov., a novel endophytic actinobacterium isolated from stems of Populus adenopoda Maxim.</title>
        <authorList>
            <person name="Wang Z."/>
        </authorList>
    </citation>
    <scope>NUCLEOTIDE SEQUENCE [LARGE SCALE GENOMIC DNA]</scope>
    <source>
        <strain evidence="7 8">A249</strain>
    </source>
</reference>
<keyword evidence="4 6" id="KW-1133">Transmembrane helix</keyword>
<dbReference type="InterPro" id="IPR038330">
    <property type="entry name" value="TspO/MBR-related_sf"/>
</dbReference>
<name>A0A2I0SU15_9ACTN</name>
<organism evidence="7 8">
    <name type="scientific">Streptomyces populi</name>
    <dbReference type="NCBI Taxonomy" id="2058924"/>
    <lineage>
        <taxon>Bacteria</taxon>
        <taxon>Bacillati</taxon>
        <taxon>Actinomycetota</taxon>
        <taxon>Actinomycetes</taxon>
        <taxon>Kitasatosporales</taxon>
        <taxon>Streptomycetaceae</taxon>
        <taxon>Streptomyces</taxon>
    </lineage>
</organism>
<feature type="transmembrane region" description="Helical" evidence="6">
    <location>
        <begin position="58"/>
        <end position="79"/>
    </location>
</feature>
<evidence type="ECO:0000313" key="8">
    <source>
        <dbReference type="Proteomes" id="UP000236178"/>
    </source>
</evidence>
<evidence type="ECO:0000256" key="5">
    <source>
        <dbReference type="ARBA" id="ARBA00023136"/>
    </source>
</evidence>
<keyword evidence="5 6" id="KW-0472">Membrane</keyword>
<dbReference type="OrthoDB" id="9795496at2"/>
<dbReference type="AlphaFoldDB" id="A0A2I0SU15"/>
<dbReference type="InterPro" id="IPR004307">
    <property type="entry name" value="TspO_MBR"/>
</dbReference>
<proteinExistence type="inferred from homology"/>
<evidence type="ECO:0000256" key="1">
    <source>
        <dbReference type="ARBA" id="ARBA00004141"/>
    </source>
</evidence>
<keyword evidence="8" id="KW-1185">Reference proteome</keyword>
<evidence type="ECO:0000256" key="6">
    <source>
        <dbReference type="SAM" id="Phobius"/>
    </source>
</evidence>
<evidence type="ECO:0000313" key="7">
    <source>
        <dbReference type="EMBL" id="PKT73395.1"/>
    </source>
</evidence>
<dbReference type="GO" id="GO:0033013">
    <property type="term" value="P:tetrapyrrole metabolic process"/>
    <property type="evidence" value="ECO:0007669"/>
    <property type="project" value="UniProtKB-ARBA"/>
</dbReference>
<dbReference type="GO" id="GO:0016020">
    <property type="term" value="C:membrane"/>
    <property type="evidence" value="ECO:0007669"/>
    <property type="project" value="UniProtKB-SubCell"/>
</dbReference>